<dbReference type="EMBL" id="UINC01044652">
    <property type="protein sequence ID" value="SVB50385.1"/>
    <property type="molecule type" value="Genomic_DNA"/>
</dbReference>
<sequence>MKSILKVKTQSFIDNYKKNLFQDMLEKPELDVVNESDKQVKQWIKDKTLTDDLLVDAIKNVMKERIKNG</sequence>
<protein>
    <submittedName>
        <fullName evidence="1">Uncharacterized protein</fullName>
    </submittedName>
</protein>
<evidence type="ECO:0000313" key="1">
    <source>
        <dbReference type="EMBL" id="SVB50385.1"/>
    </source>
</evidence>
<gene>
    <name evidence="1" type="ORF">METZ01_LOCUS203239</name>
</gene>
<reference evidence="1" key="1">
    <citation type="submission" date="2018-05" db="EMBL/GenBank/DDBJ databases">
        <authorList>
            <person name="Lanie J.A."/>
            <person name="Ng W.-L."/>
            <person name="Kazmierczak K.M."/>
            <person name="Andrzejewski T.M."/>
            <person name="Davidsen T.M."/>
            <person name="Wayne K.J."/>
            <person name="Tettelin H."/>
            <person name="Glass J.I."/>
            <person name="Rusch D."/>
            <person name="Podicherti R."/>
            <person name="Tsui H.-C.T."/>
            <person name="Winkler M.E."/>
        </authorList>
    </citation>
    <scope>NUCLEOTIDE SEQUENCE</scope>
</reference>
<proteinExistence type="predicted"/>
<dbReference type="AlphaFoldDB" id="A0A382EIU6"/>
<accession>A0A382EIU6</accession>
<name>A0A382EIU6_9ZZZZ</name>
<organism evidence="1">
    <name type="scientific">marine metagenome</name>
    <dbReference type="NCBI Taxonomy" id="408172"/>
    <lineage>
        <taxon>unclassified sequences</taxon>
        <taxon>metagenomes</taxon>
        <taxon>ecological metagenomes</taxon>
    </lineage>
</organism>